<evidence type="ECO:0000256" key="5">
    <source>
        <dbReference type="SAM" id="Phobius"/>
    </source>
</evidence>
<dbReference type="EMBL" id="HBNS01023311">
    <property type="protein sequence ID" value="CAE4613948.1"/>
    <property type="molecule type" value="Transcribed_RNA"/>
</dbReference>
<dbReference type="InterPro" id="IPR011701">
    <property type="entry name" value="MFS"/>
</dbReference>
<accession>A0A7S4RGN5</accession>
<evidence type="ECO:0000256" key="1">
    <source>
        <dbReference type="ARBA" id="ARBA00004141"/>
    </source>
</evidence>
<dbReference type="InterPro" id="IPR050382">
    <property type="entry name" value="MFS_Na/Anion_cotransporter"/>
</dbReference>
<dbReference type="InterPro" id="IPR036259">
    <property type="entry name" value="MFS_trans_sf"/>
</dbReference>
<dbReference type="PANTHER" id="PTHR11662">
    <property type="entry name" value="SOLUTE CARRIER FAMILY 17"/>
    <property type="match status" value="1"/>
</dbReference>
<feature type="transmembrane region" description="Helical" evidence="5">
    <location>
        <begin position="341"/>
        <end position="367"/>
    </location>
</feature>
<gene>
    <name evidence="7" type="ORF">DBRI00130_LOCUS18430</name>
</gene>
<feature type="transmembrane region" description="Helical" evidence="5">
    <location>
        <begin position="68"/>
        <end position="87"/>
    </location>
</feature>
<dbReference type="GO" id="GO:0016020">
    <property type="term" value="C:membrane"/>
    <property type="evidence" value="ECO:0007669"/>
    <property type="project" value="UniProtKB-SubCell"/>
</dbReference>
<feature type="domain" description="Major facilitator superfamily (MFS) profile" evidence="6">
    <location>
        <begin position="3"/>
        <end position="411"/>
    </location>
</feature>
<dbReference type="SUPFAM" id="SSF103473">
    <property type="entry name" value="MFS general substrate transporter"/>
    <property type="match status" value="1"/>
</dbReference>
<reference evidence="7" key="1">
    <citation type="submission" date="2021-01" db="EMBL/GenBank/DDBJ databases">
        <authorList>
            <person name="Corre E."/>
            <person name="Pelletier E."/>
            <person name="Niang G."/>
            <person name="Scheremetjew M."/>
            <person name="Finn R."/>
            <person name="Kale V."/>
            <person name="Holt S."/>
            <person name="Cochrane G."/>
            <person name="Meng A."/>
            <person name="Brown T."/>
            <person name="Cohen L."/>
        </authorList>
    </citation>
    <scope>NUCLEOTIDE SEQUENCE</scope>
    <source>
        <strain evidence="7">GSO104</strain>
    </source>
</reference>
<sequence length="458" mass="48424">MGVTFLLASARFVGNIARLSLGPLLPLLSLELGFPTESKPALLSAYSSGYILTQIAGGFFADRYGAPFVLAFTSGASAFVLLALASAPGEWGVTWWIRLYAALGLLAGPLFPASSVAVKEGVEPERRAGAAAVVDAAASAGTCVATLAPAVAAATFGWRGVFIMTAVAALFVTIGSIRLGNAPRQKQFKTKSSRRLSVTSTENGASAESSYKILFSIPSLSLYLCNSCDNFCKYILNAWLATMFVERYKVSAAEAGGWLAIVEAVGVVSRVLAGMRDPLGEKFRWVASSVTFLLQGAFLFLAFNAPNPKSCALFLTLYAFCTGGHSVGFRPRYFETAPHLAGLLSGYGNTIASMASAMGPVAIGMLLGPEKGEDTELDNEDERWNRVAWLMLAVGGGLGLIGAMGLGGGKRSNKIPTESKREALSGSRRMSYYELSVSVLADEDFLKEIGDLDSDKED</sequence>
<evidence type="ECO:0000259" key="6">
    <source>
        <dbReference type="PROSITE" id="PS50850"/>
    </source>
</evidence>
<feature type="transmembrane region" description="Helical" evidence="5">
    <location>
        <begin position="99"/>
        <end position="118"/>
    </location>
</feature>
<dbReference type="InterPro" id="IPR020846">
    <property type="entry name" value="MFS_dom"/>
</dbReference>
<name>A0A7S4RGN5_9STRA</name>
<organism evidence="7">
    <name type="scientific">Ditylum brightwellii</name>
    <dbReference type="NCBI Taxonomy" id="49249"/>
    <lineage>
        <taxon>Eukaryota</taxon>
        <taxon>Sar</taxon>
        <taxon>Stramenopiles</taxon>
        <taxon>Ochrophyta</taxon>
        <taxon>Bacillariophyta</taxon>
        <taxon>Mediophyceae</taxon>
        <taxon>Lithodesmiophycidae</taxon>
        <taxon>Lithodesmiales</taxon>
        <taxon>Lithodesmiaceae</taxon>
        <taxon>Ditylum</taxon>
    </lineage>
</organism>
<dbReference type="PANTHER" id="PTHR11662:SF399">
    <property type="entry name" value="FI19708P1-RELATED"/>
    <property type="match status" value="1"/>
</dbReference>
<dbReference type="PROSITE" id="PS50850">
    <property type="entry name" value="MFS"/>
    <property type="match status" value="1"/>
</dbReference>
<feature type="transmembrane region" description="Helical" evidence="5">
    <location>
        <begin position="387"/>
        <end position="406"/>
    </location>
</feature>
<feature type="transmembrane region" description="Helical" evidence="5">
    <location>
        <begin position="285"/>
        <end position="306"/>
    </location>
</feature>
<keyword evidence="4 5" id="KW-0472">Membrane</keyword>
<feature type="transmembrane region" description="Helical" evidence="5">
    <location>
        <begin position="158"/>
        <end position="179"/>
    </location>
</feature>
<proteinExistence type="predicted"/>
<evidence type="ECO:0000313" key="7">
    <source>
        <dbReference type="EMBL" id="CAE4613948.1"/>
    </source>
</evidence>
<evidence type="ECO:0000256" key="3">
    <source>
        <dbReference type="ARBA" id="ARBA00022989"/>
    </source>
</evidence>
<comment type="subcellular location">
    <subcellularLocation>
        <location evidence="1">Membrane</location>
        <topology evidence="1">Multi-pass membrane protein</topology>
    </subcellularLocation>
</comment>
<feature type="transmembrane region" description="Helical" evidence="5">
    <location>
        <begin position="312"/>
        <end position="329"/>
    </location>
</feature>
<protein>
    <recommendedName>
        <fullName evidence="6">Major facilitator superfamily (MFS) profile domain-containing protein</fullName>
    </recommendedName>
</protein>
<evidence type="ECO:0000256" key="4">
    <source>
        <dbReference type="ARBA" id="ARBA00023136"/>
    </source>
</evidence>
<keyword evidence="2 5" id="KW-0812">Transmembrane</keyword>
<feature type="transmembrane region" description="Helical" evidence="5">
    <location>
        <begin position="130"/>
        <end position="152"/>
    </location>
</feature>
<dbReference type="GO" id="GO:0022857">
    <property type="term" value="F:transmembrane transporter activity"/>
    <property type="evidence" value="ECO:0007669"/>
    <property type="project" value="InterPro"/>
</dbReference>
<dbReference type="Gene3D" id="1.20.1250.20">
    <property type="entry name" value="MFS general substrate transporter like domains"/>
    <property type="match status" value="2"/>
</dbReference>
<dbReference type="AlphaFoldDB" id="A0A7S4RGN5"/>
<keyword evidence="3 5" id="KW-1133">Transmembrane helix</keyword>
<evidence type="ECO:0000256" key="2">
    <source>
        <dbReference type="ARBA" id="ARBA00022692"/>
    </source>
</evidence>
<dbReference type="Pfam" id="PF07690">
    <property type="entry name" value="MFS_1"/>
    <property type="match status" value="1"/>
</dbReference>